<keyword evidence="6 8" id="KW-1015">Disulfide bond</keyword>
<feature type="region of interest" description="Disordered" evidence="9">
    <location>
        <begin position="948"/>
        <end position="1013"/>
    </location>
</feature>
<dbReference type="FunFam" id="3.10.100.10:FF:000089">
    <property type="entry name" value="Uncharacterized protein, isoform C"/>
    <property type="match status" value="1"/>
</dbReference>
<keyword evidence="10" id="KW-0472">Membrane</keyword>
<dbReference type="FunFam" id="2.10.70.10:FF:000112">
    <property type="entry name" value="Uncharacterized protein, isoform C"/>
    <property type="match status" value="1"/>
</dbReference>
<dbReference type="FunFam" id="2.60.120.260:FF:000101">
    <property type="entry name" value="uncharacterized protein LOC108094628 isoform X2"/>
    <property type="match status" value="1"/>
</dbReference>
<feature type="domain" description="Sushi" evidence="12">
    <location>
        <begin position="444"/>
        <end position="503"/>
    </location>
</feature>
<comment type="caution">
    <text evidence="13">The sequence shown here is derived from an EMBL/GenBank/DDBJ whole genome shotgun (WGS) entry which is preliminary data.</text>
</comment>
<evidence type="ECO:0000256" key="2">
    <source>
        <dbReference type="ARBA" id="ARBA00022723"/>
    </source>
</evidence>
<feature type="domain" description="Sushi" evidence="12">
    <location>
        <begin position="326"/>
        <end position="383"/>
    </location>
</feature>
<keyword evidence="5" id="KW-0106">Calcium</keyword>
<feature type="compositionally biased region" description="Low complexity" evidence="9">
    <location>
        <begin position="508"/>
        <end position="550"/>
    </location>
</feature>
<evidence type="ECO:0000256" key="9">
    <source>
        <dbReference type="SAM" id="MobiDB-lite"/>
    </source>
</evidence>
<dbReference type="EMBL" id="NWSH01002782">
    <property type="protein sequence ID" value="PCG67545.1"/>
    <property type="molecule type" value="Genomic_DNA"/>
</dbReference>
<dbReference type="SUPFAM" id="SSF56436">
    <property type="entry name" value="C-type lectin-like"/>
    <property type="match status" value="1"/>
</dbReference>
<keyword evidence="7" id="KW-0325">Glycoprotein</keyword>
<dbReference type="InterPro" id="IPR016187">
    <property type="entry name" value="CTDL_fold"/>
</dbReference>
<keyword evidence="1 8" id="KW-0768">Sushi</keyword>
<dbReference type="InterPro" id="IPR050350">
    <property type="entry name" value="Compl-Cell_Adhes-Reg"/>
</dbReference>
<reference evidence="13" key="1">
    <citation type="submission" date="2017-09" db="EMBL/GenBank/DDBJ databases">
        <title>Contemporary evolution of a Lepidopteran species, Heliothis virescens, in response to modern agricultural practices.</title>
        <authorList>
            <person name="Fritz M.L."/>
            <person name="Deyonke A.M."/>
            <person name="Papanicolaou A."/>
            <person name="Micinski S."/>
            <person name="Westbrook J."/>
            <person name="Gould F."/>
        </authorList>
    </citation>
    <scope>NUCLEOTIDE SEQUENCE [LARGE SCALE GENOMIC DNA]</scope>
    <source>
        <strain evidence="13">HvINT-</strain>
        <tissue evidence="13">Whole body</tissue>
    </source>
</reference>
<feature type="domain" description="Sushi" evidence="12">
    <location>
        <begin position="1"/>
        <end position="41"/>
    </location>
</feature>
<dbReference type="InterPro" id="IPR000436">
    <property type="entry name" value="Sushi_SCR_CCP_dom"/>
</dbReference>
<keyword evidence="2" id="KW-0479">Metal-binding</keyword>
<dbReference type="Pfam" id="PF00084">
    <property type="entry name" value="Sushi"/>
    <property type="match status" value="4"/>
</dbReference>
<dbReference type="PROSITE" id="PS50041">
    <property type="entry name" value="C_TYPE_LECTIN_2"/>
    <property type="match status" value="1"/>
</dbReference>
<organism evidence="13">
    <name type="scientific">Heliothis virescens</name>
    <name type="common">Tobacco budworm moth</name>
    <dbReference type="NCBI Taxonomy" id="7102"/>
    <lineage>
        <taxon>Eukaryota</taxon>
        <taxon>Metazoa</taxon>
        <taxon>Ecdysozoa</taxon>
        <taxon>Arthropoda</taxon>
        <taxon>Hexapoda</taxon>
        <taxon>Insecta</taxon>
        <taxon>Pterygota</taxon>
        <taxon>Neoptera</taxon>
        <taxon>Endopterygota</taxon>
        <taxon>Lepidoptera</taxon>
        <taxon>Glossata</taxon>
        <taxon>Ditrysia</taxon>
        <taxon>Noctuoidea</taxon>
        <taxon>Noctuidae</taxon>
        <taxon>Heliothinae</taxon>
        <taxon>Heliothis</taxon>
    </lineage>
</organism>
<feature type="domain" description="Sushi" evidence="12">
    <location>
        <begin position="384"/>
        <end position="443"/>
    </location>
</feature>
<dbReference type="SUPFAM" id="SSF49785">
    <property type="entry name" value="Galactose-binding domain-like"/>
    <property type="match status" value="1"/>
</dbReference>
<keyword evidence="10" id="KW-0812">Transmembrane</keyword>
<protein>
    <recommendedName>
        <fullName evidence="14">Sushi, von Willebrand factor type A, EGF and pentraxin domain-containing protein 1</fullName>
    </recommendedName>
</protein>
<dbReference type="PANTHER" id="PTHR19325:SF497">
    <property type="entry name" value="SUSHI, VON WILLEBRAND FACTOR TYPE A, EGF AND PENTRAXIN DOMAIN-CONTAINING PROTEIN 1-LIKE PROTEIN"/>
    <property type="match status" value="1"/>
</dbReference>
<feature type="compositionally biased region" description="Basic residues" evidence="9">
    <location>
        <begin position="1002"/>
        <end position="1013"/>
    </location>
</feature>
<evidence type="ECO:0000256" key="1">
    <source>
        <dbReference type="ARBA" id="ARBA00022659"/>
    </source>
</evidence>
<feature type="region of interest" description="Disordered" evidence="9">
    <location>
        <begin position="887"/>
        <end position="930"/>
    </location>
</feature>
<feature type="region of interest" description="Disordered" evidence="9">
    <location>
        <begin position="678"/>
        <end position="770"/>
    </location>
</feature>
<evidence type="ECO:0000259" key="12">
    <source>
        <dbReference type="PROSITE" id="PS50923"/>
    </source>
</evidence>
<feature type="region of interest" description="Disordered" evidence="9">
    <location>
        <begin position="499"/>
        <end position="595"/>
    </location>
</feature>
<evidence type="ECO:0000256" key="4">
    <source>
        <dbReference type="ARBA" id="ARBA00022737"/>
    </source>
</evidence>
<dbReference type="Gene3D" id="3.10.100.10">
    <property type="entry name" value="Mannose-Binding Protein A, subunit A"/>
    <property type="match status" value="1"/>
</dbReference>
<keyword evidence="4" id="KW-0677">Repeat</keyword>
<dbReference type="PROSITE" id="PS50923">
    <property type="entry name" value="SUSHI"/>
    <property type="match status" value="4"/>
</dbReference>
<dbReference type="InterPro" id="IPR006585">
    <property type="entry name" value="FTP1"/>
</dbReference>
<dbReference type="EMBL" id="NWSH01002782">
    <property type="protein sequence ID" value="PCG67543.1"/>
    <property type="molecule type" value="Genomic_DNA"/>
</dbReference>
<feature type="disulfide bond" evidence="8">
    <location>
        <begin position="474"/>
        <end position="501"/>
    </location>
</feature>
<dbReference type="GO" id="GO:0046872">
    <property type="term" value="F:metal ion binding"/>
    <property type="evidence" value="ECO:0007669"/>
    <property type="project" value="UniProtKB-KW"/>
</dbReference>
<proteinExistence type="predicted"/>
<dbReference type="Gene3D" id="2.10.70.10">
    <property type="entry name" value="Complement Module, domain 1"/>
    <property type="match status" value="4"/>
</dbReference>
<feature type="compositionally biased region" description="Low complexity" evidence="9">
    <location>
        <begin position="683"/>
        <end position="725"/>
    </location>
</feature>
<dbReference type="SUPFAM" id="SSF57535">
    <property type="entry name" value="Complement control module/SCR domain"/>
    <property type="match status" value="4"/>
</dbReference>
<feature type="domain" description="C-type lectin" evidence="11">
    <location>
        <begin position="204"/>
        <end position="322"/>
    </location>
</feature>
<dbReference type="CDD" id="cd00037">
    <property type="entry name" value="CLECT"/>
    <property type="match status" value="1"/>
</dbReference>
<feature type="compositionally biased region" description="Basic and acidic residues" evidence="9">
    <location>
        <begin position="566"/>
        <end position="585"/>
    </location>
</feature>
<dbReference type="Gene3D" id="2.60.120.260">
    <property type="entry name" value="Galactose-binding domain-like"/>
    <property type="match status" value="1"/>
</dbReference>
<dbReference type="CDD" id="cd00033">
    <property type="entry name" value="CCP"/>
    <property type="match status" value="4"/>
</dbReference>
<dbReference type="SMART" id="SM00034">
    <property type="entry name" value="CLECT"/>
    <property type="match status" value="1"/>
</dbReference>
<dbReference type="AlphaFoldDB" id="A0A2A4J828"/>
<feature type="compositionally biased region" description="Basic residues" evidence="9">
    <location>
        <begin position="980"/>
        <end position="994"/>
    </location>
</feature>
<feature type="disulfide bond" evidence="8">
    <location>
        <begin position="414"/>
        <end position="441"/>
    </location>
</feature>
<dbReference type="Pfam" id="PF22633">
    <property type="entry name" value="F5_F8_type_C_2"/>
    <property type="match status" value="1"/>
</dbReference>
<dbReference type="PANTHER" id="PTHR19325">
    <property type="entry name" value="COMPLEMENT COMPONENT-RELATED SUSHI DOMAIN-CONTAINING"/>
    <property type="match status" value="1"/>
</dbReference>
<dbReference type="InterPro" id="IPR008979">
    <property type="entry name" value="Galactose-bd-like_sf"/>
</dbReference>
<evidence type="ECO:0000256" key="6">
    <source>
        <dbReference type="ARBA" id="ARBA00023157"/>
    </source>
</evidence>
<evidence type="ECO:0000313" key="13">
    <source>
        <dbReference type="EMBL" id="PCG67543.1"/>
    </source>
</evidence>
<evidence type="ECO:0000256" key="7">
    <source>
        <dbReference type="ARBA" id="ARBA00023180"/>
    </source>
</evidence>
<dbReference type="PROSITE" id="PS00615">
    <property type="entry name" value="C_TYPE_LECTIN_1"/>
    <property type="match status" value="1"/>
</dbReference>
<sequence>MSEGTIASYECERGFELLGPARRLCGANGKWTPDGIPFCVLNVAAGKAPMQASTEDGGVPQRALDGSTSATFSAETCTLTKPERVPWWYVNLLEPYMVQLVRLDFGKQCCGTNKAVIVVRVGNNRPDLGTNPICNRFTGFIEQGQPLFLPCNPPMPGAFVSVHLEASTPSQLSICEAFVYTDQALPIERCPQFRDQPPGSTATYNGKCYIFYDRQPASFRDALGFCRSRGGTLVVESNPALQGFISWELWRRHRSDSSSQYWMGAVRDPQDPANWKWVNGNDVTVSFWNAPGGGEGCARFDGSKGWLWADTDCQARLNYICQHQPKACGRPEQPPNSTMTADSFEVGASVEYSCDDGHLLVGPTVRTCLDTGFYDEFPPVCKRIECGFPAEIPHGSYDLMNASVSYLSHVQYSCKAGYEMVGRSRLVCDIDERWNGPPPRCDVVQCEEPPPALNGRVTLSHNASVFGSVAEYSCAKGFKLVGPKRIACLASGLWDKPAPICQPEERPTTTTQATTTSPAATTTVPTPTSPRLVLPTRPRTSPRPLSSPTPFATVTAEPPRRLRPKTTTERVTTRTYERPPERKVTVPDNQDSPTSHIPHIIVASHPRENQILGNGNNIRAEQTPRVNVPQPVDGERRDPVGARLNIGAVVALGAFGALVFLIAIITTIVILVRRKVSTEERPTTTTQATTTSPAATTTVPTPTSPRLVLPTRPRTSPRPLSSPTPFATVTAEPPRRLRPKTTTERVTTRTYERPPERKVTVPDNQDSPTSHIPHIIVASHPRENQILGNGNNIRAEQTPRVNVPQPVDGERRDPVGARLNIGAVVALGAFGALVFLIAIITTIVILVRSGGPKRPPPAVRELPSRWYTLLALPFPDQQVGRREFARTHRHTHRAGHFSNPKHNDGKRYRHHVSPDCNTVGSLDSSSSESRSGLNRYYRQAWEELHEAAGAKHAHRRHDREAPKDGSELVVSDVYPAPHARDKRRHHHHHHHREPRHQDWHSPHRPHHNHKPRY</sequence>
<dbReference type="InterPro" id="IPR016186">
    <property type="entry name" value="C-type_lectin-like/link_sf"/>
</dbReference>
<comment type="caution">
    <text evidence="8">Lacks conserved residue(s) required for the propagation of feature annotation.</text>
</comment>
<keyword evidence="10" id="KW-1133">Transmembrane helix</keyword>
<evidence type="ECO:0000256" key="10">
    <source>
        <dbReference type="SAM" id="Phobius"/>
    </source>
</evidence>
<evidence type="ECO:0000256" key="3">
    <source>
        <dbReference type="ARBA" id="ARBA00022729"/>
    </source>
</evidence>
<evidence type="ECO:0000256" key="5">
    <source>
        <dbReference type="ARBA" id="ARBA00022837"/>
    </source>
</evidence>
<dbReference type="InterPro" id="IPR001304">
    <property type="entry name" value="C-type_lectin-like"/>
</dbReference>
<evidence type="ECO:0000259" key="11">
    <source>
        <dbReference type="PROSITE" id="PS50041"/>
    </source>
</evidence>
<evidence type="ECO:0008006" key="14">
    <source>
        <dbReference type="Google" id="ProtNLM"/>
    </source>
</evidence>
<name>A0A2A4J828_HELVI</name>
<dbReference type="STRING" id="7102.A0A2A4J828"/>
<feature type="disulfide bond" evidence="8">
    <location>
        <begin position="354"/>
        <end position="381"/>
    </location>
</feature>
<feature type="transmembrane region" description="Helical" evidence="10">
    <location>
        <begin position="821"/>
        <end position="847"/>
    </location>
</feature>
<keyword evidence="3" id="KW-0732">Signal</keyword>
<accession>A0A2A4J828</accession>
<dbReference type="Pfam" id="PF00059">
    <property type="entry name" value="Lectin_C"/>
    <property type="match status" value="1"/>
</dbReference>
<feature type="transmembrane region" description="Helical" evidence="10">
    <location>
        <begin position="646"/>
        <end position="672"/>
    </location>
</feature>
<dbReference type="SMART" id="SM00032">
    <property type="entry name" value="CCP"/>
    <property type="match status" value="4"/>
</dbReference>
<feature type="compositionally biased region" description="Basic and acidic residues" evidence="9">
    <location>
        <begin position="741"/>
        <end position="760"/>
    </location>
</feature>
<gene>
    <name evidence="13" type="ORF">B5V51_6261</name>
</gene>
<feature type="compositionally biased region" description="Low complexity" evidence="9">
    <location>
        <begin position="921"/>
        <end position="930"/>
    </location>
</feature>
<dbReference type="InterPro" id="IPR018378">
    <property type="entry name" value="C-type_lectin_CS"/>
</dbReference>
<evidence type="ECO:0000256" key="8">
    <source>
        <dbReference type="PROSITE-ProRule" id="PRU00302"/>
    </source>
</evidence>
<dbReference type="InterPro" id="IPR035976">
    <property type="entry name" value="Sushi/SCR/CCP_sf"/>
</dbReference>
<dbReference type="SMART" id="SM00607">
    <property type="entry name" value="FTP"/>
    <property type="match status" value="1"/>
</dbReference>